<sequence length="216" mass="23415">MTDERSADSPPAPNGWERAERMREVLAVVVLSVTAILTAWCGFEASKWGGAMSIEFSQASAARIQAADYASTARDNQAVDLSIYELWVQARATGDTSLAEYVEARLTPEFAVAFEDWQAGGEALRSPFAEPSYVPEGTADAEDESARADALFAKALESNQRGDDYALLTVLFALVLFFVAVSERTRMHWSGWFLLGLGIVVAAVGVVILVTFPILV</sequence>
<dbReference type="EMBL" id="JACCBV010000001">
    <property type="protein sequence ID" value="NYE21366.1"/>
    <property type="molecule type" value="Genomic_DNA"/>
</dbReference>
<keyword evidence="1" id="KW-0472">Membrane</keyword>
<reference evidence="2 3" key="1">
    <citation type="submission" date="2020-07" db="EMBL/GenBank/DDBJ databases">
        <title>Sequencing the genomes of 1000 actinobacteria strains.</title>
        <authorList>
            <person name="Klenk H.-P."/>
        </authorList>
    </citation>
    <scope>NUCLEOTIDE SEQUENCE [LARGE SCALE GENOMIC DNA]</scope>
    <source>
        <strain evidence="2 3">DSM 24662</strain>
    </source>
</reference>
<evidence type="ECO:0008006" key="4">
    <source>
        <dbReference type="Google" id="ProtNLM"/>
    </source>
</evidence>
<dbReference type="AlphaFoldDB" id="A0A7Y9KL53"/>
<evidence type="ECO:0000313" key="2">
    <source>
        <dbReference type="EMBL" id="NYE21366.1"/>
    </source>
</evidence>
<dbReference type="Proteomes" id="UP000576969">
    <property type="component" value="Unassembled WGS sequence"/>
</dbReference>
<organism evidence="2 3">
    <name type="scientific">Microbacterium immunditiarum</name>
    <dbReference type="NCBI Taxonomy" id="337480"/>
    <lineage>
        <taxon>Bacteria</taxon>
        <taxon>Bacillati</taxon>
        <taxon>Actinomycetota</taxon>
        <taxon>Actinomycetes</taxon>
        <taxon>Micrococcales</taxon>
        <taxon>Microbacteriaceae</taxon>
        <taxon>Microbacterium</taxon>
    </lineage>
</organism>
<keyword evidence="1" id="KW-0812">Transmembrane</keyword>
<comment type="caution">
    <text evidence="2">The sequence shown here is derived from an EMBL/GenBank/DDBJ whole genome shotgun (WGS) entry which is preliminary data.</text>
</comment>
<dbReference type="RefSeq" id="WP_343048811.1">
    <property type="nucleotide sequence ID" value="NZ_JACCBV010000001.1"/>
</dbReference>
<feature type="transmembrane region" description="Helical" evidence="1">
    <location>
        <begin position="193"/>
        <end position="215"/>
    </location>
</feature>
<accession>A0A7Y9KL53</accession>
<keyword evidence="1" id="KW-1133">Transmembrane helix</keyword>
<name>A0A7Y9KL53_9MICO</name>
<feature type="transmembrane region" description="Helical" evidence="1">
    <location>
        <begin position="25"/>
        <end position="43"/>
    </location>
</feature>
<feature type="transmembrane region" description="Helical" evidence="1">
    <location>
        <begin position="165"/>
        <end position="181"/>
    </location>
</feature>
<gene>
    <name evidence="2" type="ORF">BJ991_003394</name>
</gene>
<evidence type="ECO:0000256" key="1">
    <source>
        <dbReference type="SAM" id="Phobius"/>
    </source>
</evidence>
<keyword evidence="3" id="KW-1185">Reference proteome</keyword>
<protein>
    <recommendedName>
        <fullName evidence="4">DUF4337 domain-containing protein</fullName>
    </recommendedName>
</protein>
<proteinExistence type="predicted"/>
<evidence type="ECO:0000313" key="3">
    <source>
        <dbReference type="Proteomes" id="UP000576969"/>
    </source>
</evidence>